<evidence type="ECO:0000313" key="2">
    <source>
        <dbReference type="Proteomes" id="UP000271889"/>
    </source>
</evidence>
<protein>
    <recommendedName>
        <fullName evidence="3">Globin family profile domain-containing protein</fullName>
    </recommendedName>
</protein>
<gene>
    <name evidence="1" type="ORF">CGOC_LOCUS11833</name>
</gene>
<dbReference type="OrthoDB" id="5859312at2759"/>
<dbReference type="AlphaFoldDB" id="A0A3P7MPB5"/>
<accession>A0A3P7MPB5</accession>
<dbReference type="Proteomes" id="UP000271889">
    <property type="component" value="Unassembled WGS sequence"/>
</dbReference>
<dbReference type="EMBL" id="UYRV01119024">
    <property type="protein sequence ID" value="VDN31474.1"/>
    <property type="molecule type" value="Genomic_DNA"/>
</dbReference>
<keyword evidence="2" id="KW-1185">Reference proteome</keyword>
<reference evidence="1 2" key="1">
    <citation type="submission" date="2018-11" db="EMBL/GenBank/DDBJ databases">
        <authorList>
            <consortium name="Pathogen Informatics"/>
        </authorList>
    </citation>
    <scope>NUCLEOTIDE SEQUENCE [LARGE SCALE GENOMIC DNA]</scope>
</reference>
<evidence type="ECO:0008006" key="3">
    <source>
        <dbReference type="Google" id="ProtNLM"/>
    </source>
</evidence>
<sequence length="75" mass="8896">MMWGTIILARLSDFFEKRRCSIYWEDLEEIREIGARHVPLKHECGLGAAELDRFQEIFVEVMLKQDGIRQSKEAR</sequence>
<organism evidence="1 2">
    <name type="scientific">Cylicostephanus goldi</name>
    <name type="common">Nematode worm</name>
    <dbReference type="NCBI Taxonomy" id="71465"/>
    <lineage>
        <taxon>Eukaryota</taxon>
        <taxon>Metazoa</taxon>
        <taxon>Ecdysozoa</taxon>
        <taxon>Nematoda</taxon>
        <taxon>Chromadorea</taxon>
        <taxon>Rhabditida</taxon>
        <taxon>Rhabditina</taxon>
        <taxon>Rhabditomorpha</taxon>
        <taxon>Strongyloidea</taxon>
        <taxon>Strongylidae</taxon>
        <taxon>Cylicostephanus</taxon>
    </lineage>
</organism>
<name>A0A3P7MPB5_CYLGO</name>
<evidence type="ECO:0000313" key="1">
    <source>
        <dbReference type="EMBL" id="VDN31474.1"/>
    </source>
</evidence>
<proteinExistence type="predicted"/>